<evidence type="ECO:0000313" key="2">
    <source>
        <dbReference type="EMBL" id="KAL2348077.1"/>
    </source>
</evidence>
<sequence>MSTPQRRTPTAPETRPLSNQERHHKANSAVSGSELSVKSKSNSVLSSGKENNDTVLPWKVKSGKASPNPDDILHIHPPLSYYDTNDNAVQQVFHNPNCDDDNHHNAHFMIHSQEQPYQQEDDDQEEEEEKEHELELEHVPANNFHYEARASPKPHYLNSPAPQYINSPKPQFLNSPAPKFMNLTAPKYMASPAPKYKNSPAPQFMNSSAPQYMSSPAPQFKNSPKFQFKNAGAAVYGLSGTAV</sequence>
<dbReference type="Proteomes" id="UP001603857">
    <property type="component" value="Unassembled WGS sequence"/>
</dbReference>
<evidence type="ECO:0000256" key="1">
    <source>
        <dbReference type="SAM" id="MobiDB-lite"/>
    </source>
</evidence>
<keyword evidence="3" id="KW-1185">Reference proteome</keyword>
<name>A0ABD1NK92_9FABA</name>
<protein>
    <submittedName>
        <fullName evidence="2">Uncharacterized protein</fullName>
    </submittedName>
</protein>
<feature type="compositionally biased region" description="Low complexity" evidence="1">
    <location>
        <begin position="30"/>
        <end position="49"/>
    </location>
</feature>
<dbReference type="EMBL" id="JBGMDY010000001">
    <property type="protein sequence ID" value="KAL2348077.1"/>
    <property type="molecule type" value="Genomic_DNA"/>
</dbReference>
<accession>A0ABD1NK92</accession>
<dbReference type="AlphaFoldDB" id="A0ABD1NK92"/>
<proteinExistence type="predicted"/>
<evidence type="ECO:0000313" key="3">
    <source>
        <dbReference type="Proteomes" id="UP001603857"/>
    </source>
</evidence>
<organism evidence="2 3">
    <name type="scientific">Flemingia macrophylla</name>
    <dbReference type="NCBI Taxonomy" id="520843"/>
    <lineage>
        <taxon>Eukaryota</taxon>
        <taxon>Viridiplantae</taxon>
        <taxon>Streptophyta</taxon>
        <taxon>Embryophyta</taxon>
        <taxon>Tracheophyta</taxon>
        <taxon>Spermatophyta</taxon>
        <taxon>Magnoliopsida</taxon>
        <taxon>eudicotyledons</taxon>
        <taxon>Gunneridae</taxon>
        <taxon>Pentapetalae</taxon>
        <taxon>rosids</taxon>
        <taxon>fabids</taxon>
        <taxon>Fabales</taxon>
        <taxon>Fabaceae</taxon>
        <taxon>Papilionoideae</taxon>
        <taxon>50 kb inversion clade</taxon>
        <taxon>NPAAA clade</taxon>
        <taxon>indigoferoid/millettioid clade</taxon>
        <taxon>Phaseoleae</taxon>
        <taxon>Flemingia</taxon>
    </lineage>
</organism>
<reference evidence="2 3" key="1">
    <citation type="submission" date="2024-08" db="EMBL/GenBank/DDBJ databases">
        <title>Insights into the chromosomal genome structure of Flemingia macrophylla.</title>
        <authorList>
            <person name="Ding Y."/>
            <person name="Zhao Y."/>
            <person name="Bi W."/>
            <person name="Wu M."/>
            <person name="Zhao G."/>
            <person name="Gong Y."/>
            <person name="Li W."/>
            <person name="Zhang P."/>
        </authorList>
    </citation>
    <scope>NUCLEOTIDE SEQUENCE [LARGE SCALE GENOMIC DNA]</scope>
    <source>
        <strain evidence="2">DYQJB</strain>
        <tissue evidence="2">Leaf</tissue>
    </source>
</reference>
<feature type="region of interest" description="Disordered" evidence="1">
    <location>
        <begin position="1"/>
        <end position="70"/>
    </location>
</feature>
<comment type="caution">
    <text evidence="2">The sequence shown here is derived from an EMBL/GenBank/DDBJ whole genome shotgun (WGS) entry which is preliminary data.</text>
</comment>
<gene>
    <name evidence="2" type="ORF">Fmac_002077</name>
</gene>